<evidence type="ECO:0000256" key="4">
    <source>
        <dbReference type="ARBA" id="ARBA00022448"/>
    </source>
</evidence>
<dbReference type="EMBL" id="ML119648">
    <property type="protein sequence ID" value="RPA86750.1"/>
    <property type="molecule type" value="Genomic_DNA"/>
</dbReference>
<feature type="compositionally biased region" description="Low complexity" evidence="7">
    <location>
        <begin position="115"/>
        <end position="125"/>
    </location>
</feature>
<feature type="compositionally biased region" description="Low complexity" evidence="7">
    <location>
        <begin position="296"/>
        <end position="319"/>
    </location>
</feature>
<dbReference type="OrthoDB" id="21072at2759"/>
<feature type="compositionally biased region" description="Low complexity" evidence="7">
    <location>
        <begin position="173"/>
        <end position="189"/>
    </location>
</feature>
<evidence type="ECO:0000256" key="6">
    <source>
        <dbReference type="ARBA" id="ARBA00023006"/>
    </source>
</evidence>
<protein>
    <recommendedName>
        <fullName evidence="3">Autophagy-related protein 29</fullName>
    </recommendedName>
</protein>
<dbReference type="GO" id="GO:0000407">
    <property type="term" value="C:phagophore assembly site"/>
    <property type="evidence" value="ECO:0007669"/>
    <property type="project" value="UniProtKB-SubCell"/>
</dbReference>
<dbReference type="PANTHER" id="PTHR40012:SF1">
    <property type="entry name" value="AUTOPHAGY-RELATED PROTEIN 29"/>
    <property type="match status" value="1"/>
</dbReference>
<keyword evidence="5" id="KW-0653">Protein transport</keyword>
<organism evidence="9 10">
    <name type="scientific">Ascobolus immersus RN42</name>
    <dbReference type="NCBI Taxonomy" id="1160509"/>
    <lineage>
        <taxon>Eukaryota</taxon>
        <taxon>Fungi</taxon>
        <taxon>Dikarya</taxon>
        <taxon>Ascomycota</taxon>
        <taxon>Pezizomycotina</taxon>
        <taxon>Pezizomycetes</taxon>
        <taxon>Pezizales</taxon>
        <taxon>Ascobolaceae</taxon>
        <taxon>Ascobolus</taxon>
    </lineage>
</organism>
<evidence type="ECO:0000256" key="1">
    <source>
        <dbReference type="ARBA" id="ARBA00004329"/>
    </source>
</evidence>
<reference evidence="9 10" key="1">
    <citation type="journal article" date="2018" name="Nat. Ecol. Evol.">
        <title>Pezizomycetes genomes reveal the molecular basis of ectomycorrhizal truffle lifestyle.</title>
        <authorList>
            <person name="Murat C."/>
            <person name="Payen T."/>
            <person name="Noel B."/>
            <person name="Kuo A."/>
            <person name="Morin E."/>
            <person name="Chen J."/>
            <person name="Kohler A."/>
            <person name="Krizsan K."/>
            <person name="Balestrini R."/>
            <person name="Da Silva C."/>
            <person name="Montanini B."/>
            <person name="Hainaut M."/>
            <person name="Levati E."/>
            <person name="Barry K.W."/>
            <person name="Belfiori B."/>
            <person name="Cichocki N."/>
            <person name="Clum A."/>
            <person name="Dockter R.B."/>
            <person name="Fauchery L."/>
            <person name="Guy J."/>
            <person name="Iotti M."/>
            <person name="Le Tacon F."/>
            <person name="Lindquist E.A."/>
            <person name="Lipzen A."/>
            <person name="Malagnac F."/>
            <person name="Mello A."/>
            <person name="Molinier V."/>
            <person name="Miyauchi S."/>
            <person name="Poulain J."/>
            <person name="Riccioni C."/>
            <person name="Rubini A."/>
            <person name="Sitrit Y."/>
            <person name="Splivallo R."/>
            <person name="Traeger S."/>
            <person name="Wang M."/>
            <person name="Zifcakova L."/>
            <person name="Wipf D."/>
            <person name="Zambonelli A."/>
            <person name="Paolocci F."/>
            <person name="Nowrousian M."/>
            <person name="Ottonello S."/>
            <person name="Baldrian P."/>
            <person name="Spatafora J.W."/>
            <person name="Henrissat B."/>
            <person name="Nagy L.G."/>
            <person name="Aury J.M."/>
            <person name="Wincker P."/>
            <person name="Grigoriev I.V."/>
            <person name="Bonfante P."/>
            <person name="Martin F.M."/>
        </authorList>
    </citation>
    <scope>NUCLEOTIDE SEQUENCE [LARGE SCALE GENOMIC DNA]</scope>
    <source>
        <strain evidence="9 10">RN42</strain>
    </source>
</reference>
<dbReference type="Pfam" id="PF18388">
    <property type="entry name" value="ATG29_N"/>
    <property type="match status" value="1"/>
</dbReference>
<comment type="similarity">
    <text evidence="2">Belongs to the ATG29 family.</text>
</comment>
<evidence type="ECO:0000256" key="5">
    <source>
        <dbReference type="ARBA" id="ARBA00022927"/>
    </source>
</evidence>
<dbReference type="Proteomes" id="UP000275078">
    <property type="component" value="Unassembled WGS sequence"/>
</dbReference>
<comment type="subcellular location">
    <subcellularLocation>
        <location evidence="1">Preautophagosomal structure</location>
    </subcellularLocation>
</comment>
<evidence type="ECO:0000313" key="10">
    <source>
        <dbReference type="Proteomes" id="UP000275078"/>
    </source>
</evidence>
<feature type="compositionally biased region" description="Basic and acidic residues" evidence="7">
    <location>
        <begin position="99"/>
        <end position="113"/>
    </location>
</feature>
<evidence type="ECO:0000259" key="8">
    <source>
        <dbReference type="Pfam" id="PF18388"/>
    </source>
</evidence>
<dbReference type="InterPro" id="IPR040666">
    <property type="entry name" value="Atg29_N"/>
</dbReference>
<feature type="compositionally biased region" description="Low complexity" evidence="7">
    <location>
        <begin position="133"/>
        <end position="142"/>
    </location>
</feature>
<dbReference type="STRING" id="1160509.A0A3N4IRA1"/>
<feature type="compositionally biased region" description="Low complexity" evidence="7">
    <location>
        <begin position="349"/>
        <end position="364"/>
    </location>
</feature>
<name>A0A3N4IRA1_ASCIM</name>
<keyword evidence="6" id="KW-0072">Autophagy</keyword>
<feature type="compositionally biased region" description="Low complexity" evidence="7">
    <location>
        <begin position="238"/>
        <end position="247"/>
    </location>
</feature>
<gene>
    <name evidence="9" type="ORF">BJ508DRAFT_372501</name>
</gene>
<dbReference type="AlphaFoldDB" id="A0A3N4IRA1"/>
<evidence type="ECO:0000256" key="3">
    <source>
        <dbReference type="ARBA" id="ARBA00013784"/>
    </source>
</evidence>
<evidence type="ECO:0000256" key="7">
    <source>
        <dbReference type="SAM" id="MobiDB-lite"/>
    </source>
</evidence>
<sequence length="412" mass="44235">MPPQPASTPMSTTPSTAPPQFVIHLHLPIPRPSNFSDPPTISWTPAKEKLLQRHLASASHTTEINWDSLASDLDVTRSFLLRKAAWLFQAQLEQVKGELNRRGSKMTRGESSREGSAGMPMPMAGATGGENMSRANSSAGGSARREVERLRRQVEMMGKEGAGLLALLDQKQSPASASPLSHPPLGMGALPPPPPFPTANDAPLTPRRENFHPFPPTEPILTPTLELQQDDLHHHRSPSPSSSSSSSSDDDDAPTGPFRKPPMLSHHRRRSTSPLHSSDEEEPSFIPLSALKSTRRTTSTSTLREATPTPTTPTTSHFPRPQPPSPSHRRNTSSDFNASPVRRATNHDSSGAPSMGSSFSDLSDASISQSLLEEVYRGGGQSMAGSVVRGVVGVGRGLGRIGGSVWRGEGRE</sequence>
<feature type="region of interest" description="Disordered" evidence="7">
    <location>
        <begin position="99"/>
        <end position="147"/>
    </location>
</feature>
<dbReference type="PANTHER" id="PTHR40012">
    <property type="entry name" value="AUTOPHAGY-RELATED PROTEIN 29"/>
    <property type="match status" value="1"/>
</dbReference>
<dbReference type="Gene3D" id="1.10.10.2570">
    <property type="match status" value="1"/>
</dbReference>
<proteinExistence type="inferred from homology"/>
<dbReference type="GO" id="GO:0015031">
    <property type="term" value="P:protein transport"/>
    <property type="evidence" value="ECO:0007669"/>
    <property type="project" value="UniProtKB-KW"/>
</dbReference>
<evidence type="ECO:0000313" key="9">
    <source>
        <dbReference type="EMBL" id="RPA86750.1"/>
    </source>
</evidence>
<dbReference type="InterPro" id="IPR039362">
    <property type="entry name" value="ATG29_sf"/>
</dbReference>
<evidence type="ECO:0000256" key="2">
    <source>
        <dbReference type="ARBA" id="ARBA00010082"/>
    </source>
</evidence>
<dbReference type="GO" id="GO:0000045">
    <property type="term" value="P:autophagosome assembly"/>
    <property type="evidence" value="ECO:0007669"/>
    <property type="project" value="InterPro"/>
</dbReference>
<keyword evidence="10" id="KW-1185">Reference proteome</keyword>
<feature type="region of interest" description="Disordered" evidence="7">
    <location>
        <begin position="171"/>
        <end position="364"/>
    </location>
</feature>
<feature type="domain" description="Atg29 N-terminal" evidence="8">
    <location>
        <begin position="22"/>
        <end position="75"/>
    </location>
</feature>
<accession>A0A3N4IRA1</accession>
<dbReference type="InterPro" id="IPR039113">
    <property type="entry name" value="ATG29"/>
</dbReference>
<keyword evidence="4" id="KW-0813">Transport</keyword>